<feature type="compositionally biased region" description="Basic residues" evidence="2">
    <location>
        <begin position="102"/>
        <end position="118"/>
    </location>
</feature>
<dbReference type="SUPFAM" id="SSF54913">
    <property type="entry name" value="GlnB-like"/>
    <property type="match status" value="2"/>
</dbReference>
<organism evidence="3 4">
    <name type="scientific">Baekduia soli</name>
    <dbReference type="NCBI Taxonomy" id="496014"/>
    <lineage>
        <taxon>Bacteria</taxon>
        <taxon>Bacillati</taxon>
        <taxon>Actinomycetota</taxon>
        <taxon>Thermoleophilia</taxon>
        <taxon>Solirubrobacterales</taxon>
        <taxon>Baekduiaceae</taxon>
        <taxon>Baekduia</taxon>
    </lineage>
</organism>
<protein>
    <submittedName>
        <fullName evidence="3">DUF190 domain-containing protein</fullName>
    </submittedName>
</protein>
<evidence type="ECO:0000313" key="4">
    <source>
        <dbReference type="Proteomes" id="UP000321805"/>
    </source>
</evidence>
<dbReference type="Pfam" id="PF02641">
    <property type="entry name" value="DUF190"/>
    <property type="match status" value="2"/>
</dbReference>
<dbReference type="InterPro" id="IPR003793">
    <property type="entry name" value="UPF0166"/>
</dbReference>
<proteinExistence type="inferred from homology"/>
<dbReference type="EMBL" id="CP042430">
    <property type="protein sequence ID" value="QEC46104.1"/>
    <property type="molecule type" value="Genomic_DNA"/>
</dbReference>
<evidence type="ECO:0000256" key="2">
    <source>
        <dbReference type="SAM" id="MobiDB-lite"/>
    </source>
</evidence>
<dbReference type="OrthoDB" id="9795599at2"/>
<comment type="similarity">
    <text evidence="1">Belongs to the UPF0166 family.</text>
</comment>
<dbReference type="InterPro" id="IPR011322">
    <property type="entry name" value="N-reg_PII-like_a/b"/>
</dbReference>
<dbReference type="Proteomes" id="UP000321805">
    <property type="component" value="Chromosome"/>
</dbReference>
<dbReference type="AlphaFoldDB" id="A0A5B8TZF4"/>
<sequence>MEGFGAAQRVRTDRLLSLSEDLPLVAVAVDERPRIEAALADVRALPGFTGLVTLERARVLTMDGARRRPPARPRSSRCTSGGGARGPPGGGARGRRPAAPPRRGRRDRPARRRRHRPRAAAARAVLHRNAAVPMMIVAVGDGPPIAAALGELAGVLAEPLATLERVRIVKRDGRVVGRPHAVADTDPYGLGVWQKLTVITSEAATHEGRPLHHGLLRELRAAGAAGATTLRGIWGYHGDHAPHGDVLLQLRRRVPVVLSVVDAPSATERWLAIVDDVTHSTGLVTSELVPALRATDGRHGHGGHGCRALRVRSRPWPEIPSPSSTSRCGHAALALEAVLDATDAPGCMRRSRAPRPCSPGKPSGA</sequence>
<evidence type="ECO:0000256" key="1">
    <source>
        <dbReference type="ARBA" id="ARBA00010554"/>
    </source>
</evidence>
<keyword evidence="4" id="KW-1185">Reference proteome</keyword>
<dbReference type="PANTHER" id="PTHR35983">
    <property type="entry name" value="UPF0166 PROTEIN TM_0021"/>
    <property type="match status" value="1"/>
</dbReference>
<feature type="compositionally biased region" description="Gly residues" evidence="2">
    <location>
        <begin position="80"/>
        <end position="92"/>
    </location>
</feature>
<dbReference type="PANTHER" id="PTHR35983:SF1">
    <property type="entry name" value="UPF0166 PROTEIN TM_0021"/>
    <property type="match status" value="1"/>
</dbReference>
<feature type="region of interest" description="Disordered" evidence="2">
    <location>
        <begin position="62"/>
        <end position="121"/>
    </location>
</feature>
<dbReference type="KEGG" id="bsol:FSW04_00015"/>
<dbReference type="InterPro" id="IPR015867">
    <property type="entry name" value="N-reg_PII/ATP_PRibTrfase_C"/>
</dbReference>
<accession>A0A5B8TZF4</accession>
<name>A0A5B8TZF4_9ACTN</name>
<reference evidence="3 4" key="1">
    <citation type="journal article" date="2018" name="J. Microbiol.">
        <title>Baekduia soli gen. nov., sp. nov., a novel bacterium isolated from the soil of Baekdu Mountain and proposal of a novel family name, Baekduiaceae fam. nov.</title>
        <authorList>
            <person name="An D.S."/>
            <person name="Siddiqi M.Z."/>
            <person name="Kim K.H."/>
            <person name="Yu H.S."/>
            <person name="Im W.T."/>
        </authorList>
    </citation>
    <scope>NUCLEOTIDE SEQUENCE [LARGE SCALE GENOMIC DNA]</scope>
    <source>
        <strain evidence="3 4">BR7-21</strain>
    </source>
</reference>
<gene>
    <name evidence="3" type="ORF">FSW04_00015</name>
</gene>
<evidence type="ECO:0000313" key="3">
    <source>
        <dbReference type="EMBL" id="QEC46104.1"/>
    </source>
</evidence>
<feature type="region of interest" description="Disordered" evidence="2">
    <location>
        <begin position="346"/>
        <end position="365"/>
    </location>
</feature>
<dbReference type="Gene3D" id="3.30.70.120">
    <property type="match status" value="2"/>
</dbReference>